<sequence>MKQLLLFFFLCSTLHVASQVRELRRMDSGRSQSNTNQNVENTQSVEETKERPPIDQYKIITSKNDTIIADTNLTIQKAYKYNYLRKDDFELLPFHNIGQTYNSLGYTFDEVNLRPQFGAQARRFYYLEAEDINHFYVPTPYTDLYFKTTFEQGQNLDASFTSNFTKRFNFYIAYKGLRSLGKYLHSSTSNGHFRVGVAYSTKNDRYHLKTHFTSQDFTIEENGGLTPTAKQQFINGDPEFENRPSLDVQFQDAENKFVGRRFLVDQFYKLRKGNDSTQNGQIKLKHQLLFKDKTFRYEQTEASDLFGIPLETQNLNTEVEFQDVTNTLGVSYQINPLGIFEFNASHSDYNYGYNSVFVGDQGIVPNRLQGEILAVGGSYFGKIGQFKLQGDIQYNYSGDFEGNYIKTQADYQFSKDLKATARLNINSHAPNYNKLLNQSDYQNYNWFNDFDNVKTQYLQAELASKKFGNLDASITQIQDYAYFGFIDNPNPEPLADSLVRPFQSDSEVRYLKLKFEKTLKYGKFSLANTIMYQNVLDGKDVFRVPDLVTRQTLFYTDRWFKKALFLQTGFNFKFFTGYNANAYDPILAEFVVQDFEELDNFYTVDFFFNIKVRQARIYFKYENLTTLFETNTSFSAPNYPYRDAVIRFGLVWNFFL</sequence>
<feature type="compositionally biased region" description="Polar residues" evidence="1">
    <location>
        <begin position="29"/>
        <end position="45"/>
    </location>
</feature>
<evidence type="ECO:0000313" key="2">
    <source>
        <dbReference type="EMBL" id="TKS57306.1"/>
    </source>
</evidence>
<comment type="caution">
    <text evidence="2">The sequence shown here is derived from an EMBL/GenBank/DDBJ whole genome shotgun (WGS) entry which is preliminary data.</text>
</comment>
<organism evidence="2 3">
    <name type="scientific">Mesohalobacter halotolerans</name>
    <dbReference type="NCBI Taxonomy" id="1883405"/>
    <lineage>
        <taxon>Bacteria</taxon>
        <taxon>Pseudomonadati</taxon>
        <taxon>Bacteroidota</taxon>
        <taxon>Flavobacteriia</taxon>
        <taxon>Flavobacteriales</taxon>
        <taxon>Flavobacteriaceae</taxon>
        <taxon>Mesohalobacter</taxon>
    </lineage>
</organism>
<dbReference type="Proteomes" id="UP000306552">
    <property type="component" value="Unassembled WGS sequence"/>
</dbReference>
<gene>
    <name evidence="2" type="ORF">FCN74_02485</name>
</gene>
<dbReference type="EMBL" id="SWMU01000001">
    <property type="protein sequence ID" value="TKS57306.1"/>
    <property type="molecule type" value="Genomic_DNA"/>
</dbReference>
<name>A0A4U5TSZ1_9FLAO</name>
<dbReference type="InterPro" id="IPR025631">
    <property type="entry name" value="Porin_10"/>
</dbReference>
<accession>A0A4U5TSZ1</accession>
<dbReference type="RefSeq" id="WP_138931009.1">
    <property type="nucleotide sequence ID" value="NZ_SWMU01000001.1"/>
</dbReference>
<reference evidence="2 3" key="1">
    <citation type="submission" date="2019-04" db="EMBL/GenBank/DDBJ databases">
        <title>Psychroflexus halotolerans sp. nov., isolated from a marine solar saltern.</title>
        <authorList>
            <person name="Feng X."/>
        </authorList>
    </citation>
    <scope>NUCLEOTIDE SEQUENCE [LARGE SCALE GENOMIC DNA]</scope>
    <source>
        <strain evidence="2 3">WDS2C27</strain>
    </source>
</reference>
<feature type="region of interest" description="Disordered" evidence="1">
    <location>
        <begin position="25"/>
        <end position="53"/>
    </location>
</feature>
<dbReference type="OrthoDB" id="9812454at2"/>
<keyword evidence="3" id="KW-1185">Reference proteome</keyword>
<evidence type="ECO:0008006" key="4">
    <source>
        <dbReference type="Google" id="ProtNLM"/>
    </source>
</evidence>
<protein>
    <recommendedName>
        <fullName evidence="4">Porin</fullName>
    </recommendedName>
</protein>
<dbReference type="AlphaFoldDB" id="A0A4U5TSZ1"/>
<evidence type="ECO:0000256" key="1">
    <source>
        <dbReference type="SAM" id="MobiDB-lite"/>
    </source>
</evidence>
<dbReference type="Pfam" id="PF14121">
    <property type="entry name" value="Porin_10"/>
    <property type="match status" value="1"/>
</dbReference>
<proteinExistence type="predicted"/>
<evidence type="ECO:0000313" key="3">
    <source>
        <dbReference type="Proteomes" id="UP000306552"/>
    </source>
</evidence>